<reference evidence="3 4" key="1">
    <citation type="submission" date="2019-08" db="EMBL/GenBank/DDBJ databases">
        <title>Prosopis cineraria nodule microbiome.</title>
        <authorList>
            <person name="Ali R."/>
            <person name="Chaluvadi S.R."/>
            <person name="Wang X."/>
        </authorList>
    </citation>
    <scope>NUCLEOTIDE SEQUENCE [LARGE SCALE GENOMIC DNA]</scope>
    <source>
        <strain evidence="3 4">BG7</strain>
        <plasmid evidence="3 4">unnamed</plasmid>
    </source>
</reference>
<dbReference type="Gene3D" id="1.10.10.10">
    <property type="entry name" value="Winged helix-like DNA-binding domain superfamily/Winged helix DNA-binding domain"/>
    <property type="match status" value="1"/>
</dbReference>
<evidence type="ECO:0000313" key="4">
    <source>
        <dbReference type="Proteomes" id="UP000326881"/>
    </source>
</evidence>
<gene>
    <name evidence="3" type="ORF">FZ934_27230</name>
</gene>
<geneLocation type="plasmid" evidence="3 4">
    <name>unnamed</name>
</geneLocation>
<keyword evidence="3" id="KW-0614">Plasmid</keyword>
<dbReference type="InterPro" id="IPR013225">
    <property type="entry name" value="PaaX_C"/>
</dbReference>
<dbReference type="EMBL" id="CP043499">
    <property type="protein sequence ID" value="QFY63900.1"/>
    <property type="molecule type" value="Genomic_DNA"/>
</dbReference>
<dbReference type="PANTHER" id="PTHR30319:SF1">
    <property type="entry name" value="TRANSCRIPTIONAL REPRESSOR PAAX"/>
    <property type="match status" value="1"/>
</dbReference>
<dbReference type="PIRSF" id="PIRSF020623">
    <property type="entry name" value="PaaX"/>
    <property type="match status" value="1"/>
</dbReference>
<organism evidence="3 4">
    <name type="scientific">Rhizobium grahamii</name>
    <dbReference type="NCBI Taxonomy" id="1120045"/>
    <lineage>
        <taxon>Bacteria</taxon>
        <taxon>Pseudomonadati</taxon>
        <taxon>Pseudomonadota</taxon>
        <taxon>Alphaproteobacteria</taxon>
        <taxon>Hyphomicrobiales</taxon>
        <taxon>Rhizobiaceae</taxon>
        <taxon>Rhizobium/Agrobacterium group</taxon>
        <taxon>Rhizobium</taxon>
    </lineage>
</organism>
<dbReference type="InterPro" id="IPR011965">
    <property type="entry name" value="PaaX_trns_reg"/>
</dbReference>
<keyword evidence="4" id="KW-1185">Reference proteome</keyword>
<feature type="domain" description="Transcriptional repressor PaaX-like N-terminal" evidence="1">
    <location>
        <begin position="26"/>
        <end position="94"/>
    </location>
</feature>
<dbReference type="Pfam" id="PF08223">
    <property type="entry name" value="PaaX_C"/>
    <property type="match status" value="1"/>
</dbReference>
<dbReference type="GO" id="GO:0006351">
    <property type="term" value="P:DNA-templated transcription"/>
    <property type="evidence" value="ECO:0007669"/>
    <property type="project" value="InterPro"/>
</dbReference>
<dbReference type="OrthoDB" id="2270427at2"/>
<evidence type="ECO:0000259" key="1">
    <source>
        <dbReference type="Pfam" id="PF07848"/>
    </source>
</evidence>
<dbReference type="Proteomes" id="UP000326881">
    <property type="component" value="Plasmid unnamed"/>
</dbReference>
<dbReference type="RefSeq" id="WP_153273844.1">
    <property type="nucleotide sequence ID" value="NZ_CP043499.1"/>
</dbReference>
<feature type="domain" description="Transcriptional repressor PaaX-like C-terminal" evidence="2">
    <location>
        <begin position="180"/>
        <end position="268"/>
    </location>
</feature>
<dbReference type="PANTHER" id="PTHR30319">
    <property type="entry name" value="PHENYLACETIC ACID REGULATOR-RELATED TRANSCRIPTIONAL REPRESSOR"/>
    <property type="match status" value="1"/>
</dbReference>
<dbReference type="KEGG" id="rgr:FZ934_27230"/>
<proteinExistence type="predicted"/>
<dbReference type="AlphaFoldDB" id="A0A5Q0CHD4"/>
<dbReference type="Pfam" id="PF07848">
    <property type="entry name" value="PaaX"/>
    <property type="match status" value="1"/>
</dbReference>
<dbReference type="InterPro" id="IPR036388">
    <property type="entry name" value="WH-like_DNA-bd_sf"/>
</dbReference>
<sequence length="296" mass="31994">MGAAVTDADRRIGDLIQKITLETPLRAAGFIVTIYGDVVEPRGGVAWVGNLIETCAIVGISETLVRTAVSRLVAAGQLVGEREGRRSYYGLSQAARTEFAVAATTLFGGTDDHGWQFAHALGDAPEEAMAALERMGYSRVNARLAVGPIRHLDSSHPLLLFKVGTISSEPGLRAFVAENWDLERYKAAYRAFMEQFSPLADGAVEGDLTPAMALTARLLLIHRFRSVLLHDPRLPDDALPTDWPGREARVLFARLYMALSSAADRYIAENFVSPAGGLAARSSATDQRLASLKRSA</sequence>
<evidence type="ECO:0000313" key="3">
    <source>
        <dbReference type="EMBL" id="QFY63900.1"/>
    </source>
</evidence>
<accession>A0A5Q0CHD4</accession>
<dbReference type="Gene3D" id="1.20.58.1460">
    <property type="match status" value="1"/>
</dbReference>
<evidence type="ECO:0000259" key="2">
    <source>
        <dbReference type="Pfam" id="PF08223"/>
    </source>
</evidence>
<dbReference type="InterPro" id="IPR012906">
    <property type="entry name" value="PaaX-like_N"/>
</dbReference>
<name>A0A5Q0CHD4_9HYPH</name>
<protein>
    <submittedName>
        <fullName evidence="3">PaaX family transcriptional regulator</fullName>
    </submittedName>
</protein>